<dbReference type="PANTHER" id="PTHR45080:SF34">
    <property type="entry name" value="MYOSIN LIGHT CHAIN KINASE, SMOOTH MUSCLE-LIKE"/>
    <property type="match status" value="1"/>
</dbReference>
<dbReference type="InterPro" id="IPR007110">
    <property type="entry name" value="Ig-like_dom"/>
</dbReference>
<dbReference type="InterPro" id="IPR036179">
    <property type="entry name" value="Ig-like_dom_sf"/>
</dbReference>
<evidence type="ECO:0008006" key="5">
    <source>
        <dbReference type="Google" id="ProtNLM"/>
    </source>
</evidence>
<feature type="domain" description="Reverse transcriptase" evidence="2">
    <location>
        <begin position="1"/>
        <end position="181"/>
    </location>
</feature>
<dbReference type="InterPro" id="IPR003598">
    <property type="entry name" value="Ig_sub2"/>
</dbReference>
<dbReference type="GO" id="GO:0007156">
    <property type="term" value="P:homophilic cell adhesion via plasma membrane adhesion molecules"/>
    <property type="evidence" value="ECO:0007669"/>
    <property type="project" value="TreeGrafter"/>
</dbReference>
<gene>
    <name evidence="3" type="ORF">MCOR_17747</name>
</gene>
<evidence type="ECO:0000259" key="1">
    <source>
        <dbReference type="PROSITE" id="PS50835"/>
    </source>
</evidence>
<dbReference type="InterPro" id="IPR003599">
    <property type="entry name" value="Ig_sub"/>
</dbReference>
<evidence type="ECO:0000313" key="3">
    <source>
        <dbReference type="EMBL" id="CAC5381889.1"/>
    </source>
</evidence>
<dbReference type="PROSITE" id="PS50878">
    <property type="entry name" value="RT_POL"/>
    <property type="match status" value="1"/>
</dbReference>
<dbReference type="Gene3D" id="2.60.40.10">
    <property type="entry name" value="Immunoglobulins"/>
    <property type="match status" value="4"/>
</dbReference>
<dbReference type="SUPFAM" id="SSF56672">
    <property type="entry name" value="DNA/RNA polymerases"/>
    <property type="match status" value="1"/>
</dbReference>
<dbReference type="GO" id="GO:0030424">
    <property type="term" value="C:axon"/>
    <property type="evidence" value="ECO:0007669"/>
    <property type="project" value="TreeGrafter"/>
</dbReference>
<dbReference type="InterPro" id="IPR043502">
    <property type="entry name" value="DNA/RNA_pol_sf"/>
</dbReference>
<dbReference type="SMART" id="SM00408">
    <property type="entry name" value="IGc2"/>
    <property type="match status" value="4"/>
</dbReference>
<proteinExistence type="predicted"/>
<dbReference type="CDD" id="cd00096">
    <property type="entry name" value="Ig"/>
    <property type="match status" value="4"/>
</dbReference>
<dbReference type="PROSITE" id="PS50835">
    <property type="entry name" value="IG_LIKE"/>
    <property type="match status" value="4"/>
</dbReference>
<dbReference type="InterPro" id="IPR013098">
    <property type="entry name" value="Ig_I-set"/>
</dbReference>
<dbReference type="SUPFAM" id="SSF48726">
    <property type="entry name" value="Immunoglobulin"/>
    <property type="match status" value="4"/>
</dbReference>
<dbReference type="InterPro" id="IPR000477">
    <property type="entry name" value="RT_dom"/>
</dbReference>
<dbReference type="InterPro" id="IPR013783">
    <property type="entry name" value="Ig-like_fold"/>
</dbReference>
<dbReference type="EMBL" id="CACVKT020003139">
    <property type="protein sequence ID" value="CAC5381889.1"/>
    <property type="molecule type" value="Genomic_DNA"/>
</dbReference>
<dbReference type="GO" id="GO:0008046">
    <property type="term" value="F:axon guidance receptor activity"/>
    <property type="evidence" value="ECO:0007669"/>
    <property type="project" value="TreeGrafter"/>
</dbReference>
<dbReference type="OrthoDB" id="10014409at2759"/>
<feature type="domain" description="Ig-like" evidence="1">
    <location>
        <begin position="477"/>
        <end position="569"/>
    </location>
</feature>
<feature type="domain" description="Ig-like" evidence="1">
    <location>
        <begin position="577"/>
        <end position="669"/>
    </location>
</feature>
<dbReference type="InterPro" id="IPR050958">
    <property type="entry name" value="Cell_Adh-Cytoskel_Orgn"/>
</dbReference>
<dbReference type="Pfam" id="PF07679">
    <property type="entry name" value="I-set"/>
    <property type="match status" value="1"/>
</dbReference>
<dbReference type="GO" id="GO:0050808">
    <property type="term" value="P:synapse organization"/>
    <property type="evidence" value="ECO:0007669"/>
    <property type="project" value="TreeGrafter"/>
</dbReference>
<protein>
    <recommendedName>
        <fullName evidence="5">HMCN</fullName>
    </recommendedName>
</protein>
<feature type="domain" description="Ig-like" evidence="1">
    <location>
        <begin position="375"/>
        <end position="469"/>
    </location>
</feature>
<dbReference type="GO" id="GO:0005886">
    <property type="term" value="C:plasma membrane"/>
    <property type="evidence" value="ECO:0007669"/>
    <property type="project" value="TreeGrafter"/>
</dbReference>
<dbReference type="SMART" id="SM00409">
    <property type="entry name" value="IG"/>
    <property type="match status" value="4"/>
</dbReference>
<feature type="domain" description="Ig-like" evidence="1">
    <location>
        <begin position="677"/>
        <end position="771"/>
    </location>
</feature>
<reference evidence="3 4" key="1">
    <citation type="submission" date="2020-06" db="EMBL/GenBank/DDBJ databases">
        <authorList>
            <person name="Li R."/>
            <person name="Bekaert M."/>
        </authorList>
    </citation>
    <scope>NUCLEOTIDE SEQUENCE [LARGE SCALE GENOMIC DNA]</scope>
    <source>
        <strain evidence="4">wild</strain>
    </source>
</reference>
<dbReference type="AlphaFoldDB" id="A0A6J8BGX8"/>
<organism evidence="3 4">
    <name type="scientific">Mytilus coruscus</name>
    <name type="common">Sea mussel</name>
    <dbReference type="NCBI Taxonomy" id="42192"/>
    <lineage>
        <taxon>Eukaryota</taxon>
        <taxon>Metazoa</taxon>
        <taxon>Spiralia</taxon>
        <taxon>Lophotrochozoa</taxon>
        <taxon>Mollusca</taxon>
        <taxon>Bivalvia</taxon>
        <taxon>Autobranchia</taxon>
        <taxon>Pteriomorphia</taxon>
        <taxon>Mytilida</taxon>
        <taxon>Mytiloidea</taxon>
        <taxon>Mytilidae</taxon>
        <taxon>Mytilinae</taxon>
        <taxon>Mytilus</taxon>
    </lineage>
</organism>
<dbReference type="Pfam" id="PF13927">
    <property type="entry name" value="Ig_3"/>
    <property type="match status" value="3"/>
</dbReference>
<name>A0A6J8BGX8_MYTCO</name>
<accession>A0A6J8BGX8</accession>
<dbReference type="GO" id="GO:0043025">
    <property type="term" value="C:neuronal cell body"/>
    <property type="evidence" value="ECO:0007669"/>
    <property type="project" value="TreeGrafter"/>
</dbReference>
<sequence>MAALLVSESELISKNQKSKLIFGLLDSQKAFDVVHHDILLDKLFDQNIDPDIWEIIFDMYNNLTSKVKWKNGFSNSFPVRQGVRHGGFLSTHLYKLYINDLLTELEENGMGQYIGTNFTRCPTCADDIILLSSTEEEMQSMLDTSKRYSDKHRYKIHPTKSVTINKYSNSKTTKSEVQFKLDDTNMPSANQDQLPSKLSWKCKAREAINNYWKVNLQRDANSKTTLKFLCIPNLDIGKPHTIWNSLPPNIGELRKATIKARLCTGTYIFQLQKARFSNINLDATCPICQLEEEDIIHFLTRCPVLEGIRRESLSVIKRITISKIGLGNWNSNFHERTCIAQLILDCQQLALNNILPHDDLFLNSIEELSRNLCFPVVSVGDRTVTAEYGHGVILECSITADPPVVTVYWQKEHDGIKTNITSTTPGIDGVTTNRPSLTIKETKDSDSGIYICCAINAVGLAQSNNINLTVEGNMNYPFVQLNHERSIQVKYGGTFSLKSYIRSNKQYPIREIYWQYINNGIVTRIDSKTDGNNIDNSSLTFMHVTTSESGQFTCFATNDVGTSKSNSIDVKVNGATPNVTVKNTRYESVFGEMVELVCQISAEPPLTNVYWEKMANDTRMIINTGSVGYQNGTRANPSLTITYSTMFDTGNYTCLGSNSVGISRSESISLHVIGDLPEVSVPNLAVNVNFGDSVNLRCNVTAKSLHNFVYWEHKDTFATRRILTGTVGTEGSTVETPSLTLKYATNTVSGLYTCFARNAVGTSKSSTINLTVYGGKIQK</sequence>
<dbReference type="PANTHER" id="PTHR45080">
    <property type="entry name" value="CONTACTIN 5"/>
    <property type="match status" value="1"/>
</dbReference>
<dbReference type="Proteomes" id="UP000507470">
    <property type="component" value="Unassembled WGS sequence"/>
</dbReference>
<evidence type="ECO:0000259" key="2">
    <source>
        <dbReference type="PROSITE" id="PS50878"/>
    </source>
</evidence>
<evidence type="ECO:0000313" key="4">
    <source>
        <dbReference type="Proteomes" id="UP000507470"/>
    </source>
</evidence>
<keyword evidence="4" id="KW-1185">Reference proteome</keyword>
<dbReference type="Pfam" id="PF00078">
    <property type="entry name" value="RVT_1"/>
    <property type="match status" value="1"/>
</dbReference>